<dbReference type="Proteomes" id="UP000181790">
    <property type="component" value="Unassembled WGS sequence"/>
</dbReference>
<dbReference type="SUPFAM" id="SSF56601">
    <property type="entry name" value="beta-lactamase/transpeptidase-like"/>
    <property type="match status" value="1"/>
</dbReference>
<dbReference type="AlphaFoldDB" id="A0A1S2VG79"/>
<gene>
    <name evidence="8" type="ORF">BLX24_18650</name>
</gene>
<evidence type="ECO:0000256" key="5">
    <source>
        <dbReference type="ARBA" id="ARBA00023295"/>
    </source>
</evidence>
<comment type="similarity">
    <text evidence="2">Belongs to the glycosyl hydrolase 3 family.</text>
</comment>
<evidence type="ECO:0000256" key="1">
    <source>
        <dbReference type="ARBA" id="ARBA00001231"/>
    </source>
</evidence>
<name>A0A1S2VG79_9BACT</name>
<evidence type="ECO:0000259" key="6">
    <source>
        <dbReference type="Pfam" id="PF00144"/>
    </source>
</evidence>
<dbReference type="GO" id="GO:0005975">
    <property type="term" value="P:carbohydrate metabolic process"/>
    <property type="evidence" value="ECO:0007669"/>
    <property type="project" value="InterPro"/>
</dbReference>
<dbReference type="InterPro" id="IPR036962">
    <property type="entry name" value="Glyco_hydro_3_N_sf"/>
</dbReference>
<dbReference type="OrthoDB" id="9805821at2"/>
<evidence type="ECO:0000256" key="3">
    <source>
        <dbReference type="ARBA" id="ARBA00012663"/>
    </source>
</evidence>
<dbReference type="Pfam" id="PF00933">
    <property type="entry name" value="Glyco_hydro_3"/>
    <property type="match status" value="1"/>
</dbReference>
<evidence type="ECO:0000313" key="8">
    <source>
        <dbReference type="EMBL" id="OIN57761.1"/>
    </source>
</evidence>
<dbReference type="SUPFAM" id="SSF52279">
    <property type="entry name" value="Beta-D-glucan exohydrolase, C-terminal domain"/>
    <property type="match status" value="1"/>
</dbReference>
<keyword evidence="4 8" id="KW-0378">Hydrolase</keyword>
<keyword evidence="5" id="KW-0326">Glycosidase</keyword>
<proteinExistence type="inferred from homology"/>
<dbReference type="Gene3D" id="3.40.50.1700">
    <property type="entry name" value="Glycoside hydrolase family 3 C-terminal domain"/>
    <property type="match status" value="1"/>
</dbReference>
<dbReference type="InterPro" id="IPR017853">
    <property type="entry name" value="GH"/>
</dbReference>
<dbReference type="Gene3D" id="3.20.20.300">
    <property type="entry name" value="Glycoside hydrolase, family 3, N-terminal domain"/>
    <property type="match status" value="1"/>
</dbReference>
<dbReference type="InterPro" id="IPR050226">
    <property type="entry name" value="NagZ_Beta-hexosaminidase"/>
</dbReference>
<dbReference type="InterPro" id="IPR019800">
    <property type="entry name" value="Glyco_hydro_3_AS"/>
</dbReference>
<evidence type="ECO:0000256" key="4">
    <source>
        <dbReference type="ARBA" id="ARBA00022801"/>
    </source>
</evidence>
<dbReference type="EMBL" id="MORL01000010">
    <property type="protein sequence ID" value="OIN57761.1"/>
    <property type="molecule type" value="Genomic_DNA"/>
</dbReference>
<evidence type="ECO:0000256" key="2">
    <source>
        <dbReference type="ARBA" id="ARBA00005336"/>
    </source>
</evidence>
<feature type="domain" description="Beta-lactamase-related" evidence="6">
    <location>
        <begin position="642"/>
        <end position="1005"/>
    </location>
</feature>
<dbReference type="PANTHER" id="PTHR30480:SF13">
    <property type="entry name" value="BETA-HEXOSAMINIDASE"/>
    <property type="match status" value="1"/>
</dbReference>
<dbReference type="InterPro" id="IPR012338">
    <property type="entry name" value="Beta-lactam/transpept-like"/>
</dbReference>
<feature type="domain" description="Glycoside hydrolase family 3 N-terminal" evidence="7">
    <location>
        <begin position="95"/>
        <end position="409"/>
    </location>
</feature>
<reference evidence="8 9" key="1">
    <citation type="submission" date="2016-10" db="EMBL/GenBank/DDBJ databases">
        <title>Arsenicibacter rosenii gen. nov., sp. nov., an efficient arsenic-methylating bacterium isolated from an arsenic-contaminated paddy soil.</title>
        <authorList>
            <person name="Huang K."/>
        </authorList>
    </citation>
    <scope>NUCLEOTIDE SEQUENCE [LARGE SCALE GENOMIC DNA]</scope>
    <source>
        <strain evidence="8 9">SM-1</strain>
    </source>
</reference>
<evidence type="ECO:0000259" key="7">
    <source>
        <dbReference type="Pfam" id="PF00933"/>
    </source>
</evidence>
<dbReference type="Gene3D" id="3.40.710.10">
    <property type="entry name" value="DD-peptidase/beta-lactamase superfamily"/>
    <property type="match status" value="1"/>
</dbReference>
<dbReference type="InterPro" id="IPR001466">
    <property type="entry name" value="Beta-lactam-related"/>
</dbReference>
<organism evidence="8 9">
    <name type="scientific">Arsenicibacter rosenii</name>
    <dbReference type="NCBI Taxonomy" id="1750698"/>
    <lineage>
        <taxon>Bacteria</taxon>
        <taxon>Pseudomonadati</taxon>
        <taxon>Bacteroidota</taxon>
        <taxon>Cytophagia</taxon>
        <taxon>Cytophagales</taxon>
        <taxon>Spirosomataceae</taxon>
        <taxon>Arsenicibacter</taxon>
    </lineage>
</organism>
<comment type="caution">
    <text evidence="8">The sequence shown here is derived from an EMBL/GenBank/DDBJ whole genome shotgun (WGS) entry which is preliminary data.</text>
</comment>
<dbReference type="Pfam" id="PF00144">
    <property type="entry name" value="Beta-lactamase"/>
    <property type="match status" value="1"/>
</dbReference>
<dbReference type="InterPro" id="IPR036881">
    <property type="entry name" value="Glyco_hydro_3_C_sf"/>
</dbReference>
<dbReference type="EC" id="3.2.1.52" evidence="3"/>
<dbReference type="SUPFAM" id="SSF51445">
    <property type="entry name" value="(Trans)glycosidases"/>
    <property type="match status" value="1"/>
</dbReference>
<accession>A0A1S2VG79</accession>
<protein>
    <recommendedName>
        <fullName evidence="3">beta-N-acetylhexosaminidase</fullName>
        <ecNumber evidence="3">3.2.1.52</ecNumber>
    </recommendedName>
</protein>
<dbReference type="PRINTS" id="PR00133">
    <property type="entry name" value="GLHYDRLASE3"/>
</dbReference>
<sequence length="1027" mass="113884">MRKRLVLLMSACFLLIISLLTAFGLHMTTNRLWTDILIPKKARKVAARHLVVKRAPLPLAPVTAPVRIGQPVEVLMIDDSGRHWVDSVFQTMTPQQKVGQFFMVAAFSNRSENHRLYIEHLIQTYNIGGLIFFQGGPYRQAIMTNRCQSLSKIPLLIGIDGEWGLGMRLDSAMDFPKQMALGAIRDNGLVYRMGEEIGRQCHRLGIHINFAPVSDINSNPANPVIGIRSFGETKENVAIKASAYMKGLQNNRIIATAKHFPGHGDASTDSHHTLPIISRSSEQLRDIDLYPFRKLIADSLMGVVTGHLHVPVVDNRPALAATLSEKVVTELLKKELGFRGLVFTDALNMGGVSRAGRAVDVNLRALIAGNDILLYPENVKDAVHTILNAVQQGVISQEFIDEKVKKILRAKYWAGLNQYKPIALANLNRDLNSPEAMQLKQELCNQALTVVENQGAILPLTKLDTLKLASVAIGIDPQNAFQKSLNQYAPFRNLTYPEKPVTEAEANNIVAQVGDANMVVMSFHRMSESAFRKYGISQGSLMVLNKLRQRGVRVVVAAFGSPYSMSQFAGANAIVCGYQDFDEMHRAAAEVIFGGLAAKGVLPISIGDWRKAGDGLKVAPNGRLGYGTPESVEMNSAKLQLIDKMVQQAIKDKVVPGCQVLVARKGTIVYNKNFGTLAYNNPEKVTSETIYDLASVTKVLSTLQAVMYLYDQKAIDLTQKASFYLPELRGTNKQNITVQDILWHQSGLISSYSTIWDRTRTPGGVLKPEYYSKTPDSEYTLQIAANLWAKPALKDSVWKWVIQSPMSKKVEDGKPAYVYSDLGFLTLQKIVERVSGQSLDKFMDERFYKPMGLSVIGFTPLQRLVYPRCAPTELDTYFRHTLLTGTVHDQMAAVQGGVSGHAGLFGNAQDVAAMLQMNLQKGMYGGQRFLQEQTLPYFSQTISNRSYRALGWDKPNPDGNSVYLSPQASIRSFGHTGFTGNVVWIDPDQELVFVFLSNRINPTAANTSINTTKLRRRINDVIYEALK</sequence>
<comment type="catalytic activity">
    <reaction evidence="1">
        <text>Hydrolysis of terminal non-reducing N-acetyl-D-hexosamine residues in N-acetyl-beta-D-hexosaminides.</text>
        <dbReference type="EC" id="3.2.1.52"/>
    </reaction>
</comment>
<dbReference type="GO" id="GO:0009254">
    <property type="term" value="P:peptidoglycan turnover"/>
    <property type="evidence" value="ECO:0007669"/>
    <property type="project" value="TreeGrafter"/>
</dbReference>
<dbReference type="InterPro" id="IPR001764">
    <property type="entry name" value="Glyco_hydro_3_N"/>
</dbReference>
<evidence type="ECO:0000313" key="9">
    <source>
        <dbReference type="Proteomes" id="UP000181790"/>
    </source>
</evidence>
<keyword evidence="9" id="KW-1185">Reference proteome</keyword>
<dbReference type="PROSITE" id="PS00775">
    <property type="entry name" value="GLYCOSYL_HYDROL_F3"/>
    <property type="match status" value="1"/>
</dbReference>
<dbReference type="PANTHER" id="PTHR30480">
    <property type="entry name" value="BETA-HEXOSAMINIDASE-RELATED"/>
    <property type="match status" value="1"/>
</dbReference>
<dbReference type="GO" id="GO:0004563">
    <property type="term" value="F:beta-N-acetylhexosaminidase activity"/>
    <property type="evidence" value="ECO:0007669"/>
    <property type="project" value="UniProtKB-EC"/>
</dbReference>